<evidence type="ECO:0000313" key="3">
    <source>
        <dbReference type="Proteomes" id="UP000190198"/>
    </source>
</evidence>
<evidence type="ECO:0008006" key="4">
    <source>
        <dbReference type="Google" id="ProtNLM"/>
    </source>
</evidence>
<comment type="caution">
    <text evidence="2">The sequence shown here is derived from an EMBL/GenBank/DDBJ whole genome shotgun (WGS) entry which is preliminary data.</text>
</comment>
<dbReference type="Proteomes" id="UP000190198">
    <property type="component" value="Unassembled WGS sequence"/>
</dbReference>
<evidence type="ECO:0000256" key="1">
    <source>
        <dbReference type="ARBA" id="ARBA00022694"/>
    </source>
</evidence>
<keyword evidence="1" id="KW-0819">tRNA processing</keyword>
<protein>
    <recommendedName>
        <fullName evidence="4">tRNA pseudouridine(13) synthase TruD</fullName>
    </recommendedName>
</protein>
<dbReference type="Pfam" id="PF01142">
    <property type="entry name" value="TruD"/>
    <property type="match status" value="1"/>
</dbReference>
<dbReference type="GO" id="GO:0003723">
    <property type="term" value="F:RNA binding"/>
    <property type="evidence" value="ECO:0007669"/>
    <property type="project" value="InterPro"/>
</dbReference>
<dbReference type="Gene3D" id="3.30.2350.20">
    <property type="entry name" value="TruD, catalytic domain"/>
    <property type="match status" value="1"/>
</dbReference>
<dbReference type="SUPFAM" id="SSF55120">
    <property type="entry name" value="Pseudouridine synthase"/>
    <property type="match status" value="1"/>
</dbReference>
<name>A0A1T2KZM9_9GAMM</name>
<reference evidence="2 3" key="1">
    <citation type="submission" date="2016-11" db="EMBL/GenBank/DDBJ databases">
        <title>Mixed transmission modes and dynamic genome evolution in an obligate animal-bacterial symbiosis.</title>
        <authorList>
            <person name="Russell S.L."/>
            <person name="Corbett-Detig R.B."/>
            <person name="Cavanaugh C.M."/>
        </authorList>
    </citation>
    <scope>NUCLEOTIDE SEQUENCE [LARGE SCALE GENOMIC DNA]</scope>
    <source>
        <strain evidence="2">Sp-SM6</strain>
    </source>
</reference>
<dbReference type="RefSeq" id="WP_135568188.1">
    <property type="nucleotide sequence ID" value="NZ_MPRK01000193.1"/>
</dbReference>
<dbReference type="PANTHER" id="PTHR47811:SF1">
    <property type="entry name" value="TRNA PSEUDOURIDINE SYNTHASE D"/>
    <property type="match status" value="1"/>
</dbReference>
<dbReference type="OrthoDB" id="1550679at2"/>
<gene>
    <name evidence="2" type="ORF">BOW52_08840</name>
</gene>
<dbReference type="InterPro" id="IPR050170">
    <property type="entry name" value="TruD_pseudoU_synthase"/>
</dbReference>
<dbReference type="AlphaFoldDB" id="A0A1T2KZM9"/>
<keyword evidence="3" id="KW-1185">Reference proteome</keyword>
<feature type="non-terminal residue" evidence="2">
    <location>
        <position position="1"/>
    </location>
</feature>
<dbReference type="InterPro" id="IPR001656">
    <property type="entry name" value="PsdUridine_synth_TruD"/>
</dbReference>
<accession>A0A1T2KZM9</accession>
<dbReference type="PANTHER" id="PTHR47811">
    <property type="entry name" value="TRNA PSEUDOURIDINE SYNTHASE D"/>
    <property type="match status" value="1"/>
</dbReference>
<dbReference type="CDD" id="cd01291">
    <property type="entry name" value="PseudoU_synth"/>
    <property type="match status" value="1"/>
</dbReference>
<dbReference type="GO" id="GO:0140098">
    <property type="term" value="F:catalytic activity, acting on RNA"/>
    <property type="evidence" value="ECO:0007669"/>
    <property type="project" value="UniProtKB-ARBA"/>
</dbReference>
<evidence type="ECO:0000313" key="2">
    <source>
        <dbReference type="EMBL" id="OOZ38303.1"/>
    </source>
</evidence>
<sequence>INLTGCLCGKAARIMPVADAADFEQQALADYAFWIKGLQRCKVDADRRSLRTTVNDLQWEFQGDMLLLSFSLPKGSYATALTKELIR</sequence>
<dbReference type="InterPro" id="IPR042214">
    <property type="entry name" value="TruD_catalytic"/>
</dbReference>
<dbReference type="GO" id="GO:0005829">
    <property type="term" value="C:cytosol"/>
    <property type="evidence" value="ECO:0007669"/>
    <property type="project" value="TreeGrafter"/>
</dbReference>
<dbReference type="GO" id="GO:0001522">
    <property type="term" value="P:pseudouridine synthesis"/>
    <property type="evidence" value="ECO:0007669"/>
    <property type="project" value="InterPro"/>
</dbReference>
<dbReference type="InterPro" id="IPR020103">
    <property type="entry name" value="PsdUridine_synth_cat_dom_sf"/>
</dbReference>
<proteinExistence type="predicted"/>
<organism evidence="2 3">
    <name type="scientific">Solemya elarraichensis gill symbiont</name>
    <dbReference type="NCBI Taxonomy" id="1918949"/>
    <lineage>
        <taxon>Bacteria</taxon>
        <taxon>Pseudomonadati</taxon>
        <taxon>Pseudomonadota</taxon>
        <taxon>Gammaproteobacteria</taxon>
        <taxon>sulfur-oxidizing symbionts</taxon>
    </lineage>
</organism>
<dbReference type="GO" id="GO:0009982">
    <property type="term" value="F:pseudouridine synthase activity"/>
    <property type="evidence" value="ECO:0007669"/>
    <property type="project" value="InterPro"/>
</dbReference>
<dbReference type="GO" id="GO:0008033">
    <property type="term" value="P:tRNA processing"/>
    <property type="evidence" value="ECO:0007669"/>
    <property type="project" value="UniProtKB-KW"/>
</dbReference>
<dbReference type="EMBL" id="MPRK01000193">
    <property type="protein sequence ID" value="OOZ38303.1"/>
    <property type="molecule type" value="Genomic_DNA"/>
</dbReference>